<dbReference type="PANTHER" id="PTHR45138:SF9">
    <property type="entry name" value="DIGUANYLATE CYCLASE DGCM-RELATED"/>
    <property type="match status" value="1"/>
</dbReference>
<feature type="transmembrane region" description="Helical" evidence="1">
    <location>
        <begin position="246"/>
        <end position="268"/>
    </location>
</feature>
<feature type="transmembrane region" description="Helical" evidence="1">
    <location>
        <begin position="12"/>
        <end position="32"/>
    </location>
</feature>
<reference evidence="3" key="1">
    <citation type="submission" date="2018-06" db="EMBL/GenBank/DDBJ databases">
        <authorList>
            <person name="Zhirakovskaya E."/>
        </authorList>
    </citation>
    <scope>NUCLEOTIDE SEQUENCE</scope>
</reference>
<dbReference type="InterPro" id="IPR043128">
    <property type="entry name" value="Rev_trsase/Diguanyl_cyclase"/>
</dbReference>
<dbReference type="InterPro" id="IPR050469">
    <property type="entry name" value="Diguanylate_Cyclase"/>
</dbReference>
<dbReference type="CDD" id="cd01949">
    <property type="entry name" value="GGDEF"/>
    <property type="match status" value="1"/>
</dbReference>
<gene>
    <name evidence="3" type="ORF">MNBD_GAMMA11-645</name>
</gene>
<keyword evidence="1" id="KW-1133">Transmembrane helix</keyword>
<protein>
    <recommendedName>
        <fullName evidence="2">GGDEF domain-containing protein</fullName>
    </recommendedName>
</protein>
<name>A0A3B0WSA5_9ZZZZ</name>
<keyword evidence="1" id="KW-0812">Transmembrane</keyword>
<evidence type="ECO:0000256" key="1">
    <source>
        <dbReference type="SAM" id="Phobius"/>
    </source>
</evidence>
<dbReference type="GO" id="GO:0052621">
    <property type="term" value="F:diguanylate cyclase activity"/>
    <property type="evidence" value="ECO:0007669"/>
    <property type="project" value="TreeGrafter"/>
</dbReference>
<dbReference type="PANTHER" id="PTHR45138">
    <property type="entry name" value="REGULATORY COMPONENTS OF SENSORY TRANSDUCTION SYSTEM"/>
    <property type="match status" value="1"/>
</dbReference>
<organism evidence="3">
    <name type="scientific">hydrothermal vent metagenome</name>
    <dbReference type="NCBI Taxonomy" id="652676"/>
    <lineage>
        <taxon>unclassified sequences</taxon>
        <taxon>metagenomes</taxon>
        <taxon>ecological metagenomes</taxon>
    </lineage>
</organism>
<dbReference type="PROSITE" id="PS50887">
    <property type="entry name" value="GGDEF"/>
    <property type="match status" value="1"/>
</dbReference>
<dbReference type="InterPro" id="IPR000160">
    <property type="entry name" value="GGDEF_dom"/>
</dbReference>
<feature type="domain" description="GGDEF" evidence="2">
    <location>
        <begin position="361"/>
        <end position="495"/>
    </location>
</feature>
<accession>A0A3B0WSA5</accession>
<dbReference type="SMART" id="SM00267">
    <property type="entry name" value="GGDEF"/>
    <property type="match status" value="1"/>
</dbReference>
<proteinExistence type="predicted"/>
<dbReference type="NCBIfam" id="TIGR00254">
    <property type="entry name" value="GGDEF"/>
    <property type="match status" value="1"/>
</dbReference>
<keyword evidence="1" id="KW-0472">Membrane</keyword>
<evidence type="ECO:0000313" key="3">
    <source>
        <dbReference type="EMBL" id="VAW58885.1"/>
    </source>
</evidence>
<dbReference type="EMBL" id="UOFG01000051">
    <property type="protein sequence ID" value="VAW58885.1"/>
    <property type="molecule type" value="Genomic_DNA"/>
</dbReference>
<dbReference type="Pfam" id="PF00990">
    <property type="entry name" value="GGDEF"/>
    <property type="match status" value="1"/>
</dbReference>
<dbReference type="InterPro" id="IPR029787">
    <property type="entry name" value="Nucleotide_cyclase"/>
</dbReference>
<dbReference type="SUPFAM" id="SSF55073">
    <property type="entry name" value="Nucleotide cyclase"/>
    <property type="match status" value="1"/>
</dbReference>
<dbReference type="AlphaFoldDB" id="A0A3B0WSA5"/>
<sequence length="495" mass="55480">MQQLSIQQLTLRYSLIVLSIVITLTFVLFISIKSIIDQDYEKKQYASLQIKAESISNTLGFYRGIINKLARTAKVIDMIQFSGEEEAQSWSIEMQRLIPDSVGLALFNETGEIFGQQGEIHVGDMCMADLKLHIENRQHITPPVHAGNPAFPHFDLLSNVSDGDENIGVVFASFQLSVLQDLLDQLTEDGQHLQLFTGNDNAIIETNRFSGKQAEQNNVLFFVNIPVKGSNWHLIGNIEQNQQADVMVFTAFANGILFLLISLVFLGFSSRLVKSFSSDFKIIHHLLTSLRNDEKATVDTQTKLIETEKIVQDIKGVADDIYTYQEQLLKHSQCDELTGLLNRRGFYLEASRGIDLAKRGVETTLVLLDIDYFKQINDRMGHAVGDHVLEILAACINEASRSIDISARLGGDEFVIILVKCLDTHAVDWYKKLSDSFRQQQRKLMNFPDNARLCCLSGGYSVITPDDTDISQVIARADKALYAAKAAGRDNIQRG</sequence>
<dbReference type="Gene3D" id="3.30.70.270">
    <property type="match status" value="1"/>
</dbReference>
<evidence type="ECO:0000259" key="2">
    <source>
        <dbReference type="PROSITE" id="PS50887"/>
    </source>
</evidence>